<dbReference type="InterPro" id="IPR003423">
    <property type="entry name" value="OMP_efflux"/>
</dbReference>
<dbReference type="SUPFAM" id="SSF56954">
    <property type="entry name" value="Outer membrane efflux proteins (OEP)"/>
    <property type="match status" value="1"/>
</dbReference>
<dbReference type="RefSeq" id="WP_262487062.1">
    <property type="nucleotide sequence ID" value="NZ_BAZW01000033.1"/>
</dbReference>
<dbReference type="Pfam" id="PF02321">
    <property type="entry name" value="OEP"/>
    <property type="match status" value="1"/>
</dbReference>
<evidence type="ECO:0000256" key="3">
    <source>
        <dbReference type="ARBA" id="ARBA00022448"/>
    </source>
</evidence>
<evidence type="ECO:0000313" key="9">
    <source>
        <dbReference type="Proteomes" id="UP000032900"/>
    </source>
</evidence>
<comment type="caution">
    <text evidence="8">The sequence shown here is derived from an EMBL/GenBank/DDBJ whole genome shotgun (WGS) entry which is preliminary data.</text>
</comment>
<comment type="similarity">
    <text evidence="2">Belongs to the outer membrane factor (OMF) (TC 1.B.17) family.</text>
</comment>
<keyword evidence="6" id="KW-0472">Membrane</keyword>
<evidence type="ECO:0000256" key="4">
    <source>
        <dbReference type="ARBA" id="ARBA00022452"/>
    </source>
</evidence>
<evidence type="ECO:0000256" key="7">
    <source>
        <dbReference type="ARBA" id="ARBA00023237"/>
    </source>
</evidence>
<keyword evidence="3" id="KW-0813">Transport</keyword>
<keyword evidence="4" id="KW-1134">Transmembrane beta strand</keyword>
<evidence type="ECO:0000256" key="5">
    <source>
        <dbReference type="ARBA" id="ARBA00022692"/>
    </source>
</evidence>
<dbReference type="GO" id="GO:0015562">
    <property type="term" value="F:efflux transmembrane transporter activity"/>
    <property type="evidence" value="ECO:0007669"/>
    <property type="project" value="InterPro"/>
</dbReference>
<dbReference type="PANTHER" id="PTHR30026:SF20">
    <property type="entry name" value="OUTER MEMBRANE PROTEIN TOLC"/>
    <property type="match status" value="1"/>
</dbReference>
<dbReference type="InterPro" id="IPR051906">
    <property type="entry name" value="TolC-like"/>
</dbReference>
<gene>
    <name evidence="8" type="ORF">JCM15548_13221</name>
</gene>
<accession>A0A0E9LZB6</accession>
<keyword evidence="9" id="KW-1185">Reference proteome</keyword>
<evidence type="ECO:0000256" key="1">
    <source>
        <dbReference type="ARBA" id="ARBA00004442"/>
    </source>
</evidence>
<name>A0A0E9LZB6_9BACT</name>
<dbReference type="GO" id="GO:1990281">
    <property type="term" value="C:efflux pump complex"/>
    <property type="evidence" value="ECO:0007669"/>
    <property type="project" value="TreeGrafter"/>
</dbReference>
<organism evidence="8 9">
    <name type="scientific">Geofilum rubicundum JCM 15548</name>
    <dbReference type="NCBI Taxonomy" id="1236989"/>
    <lineage>
        <taxon>Bacteria</taxon>
        <taxon>Pseudomonadati</taxon>
        <taxon>Bacteroidota</taxon>
        <taxon>Bacteroidia</taxon>
        <taxon>Marinilabiliales</taxon>
        <taxon>Marinilabiliaceae</taxon>
        <taxon>Geofilum</taxon>
    </lineage>
</organism>
<dbReference type="GO" id="GO:0015288">
    <property type="term" value="F:porin activity"/>
    <property type="evidence" value="ECO:0007669"/>
    <property type="project" value="TreeGrafter"/>
</dbReference>
<comment type="subcellular location">
    <subcellularLocation>
        <location evidence="1">Cell outer membrane</location>
    </subcellularLocation>
</comment>
<evidence type="ECO:0000256" key="6">
    <source>
        <dbReference type="ARBA" id="ARBA00023136"/>
    </source>
</evidence>
<evidence type="ECO:0000313" key="8">
    <source>
        <dbReference type="EMBL" id="GAO30902.1"/>
    </source>
</evidence>
<reference evidence="8 9" key="1">
    <citation type="journal article" date="2015" name="Microbes Environ.">
        <title>Distribution and evolution of nitrogen fixation genes in the phylum bacteroidetes.</title>
        <authorList>
            <person name="Inoue J."/>
            <person name="Oshima K."/>
            <person name="Suda W."/>
            <person name="Sakamoto M."/>
            <person name="Iino T."/>
            <person name="Noda S."/>
            <person name="Hongoh Y."/>
            <person name="Hattori M."/>
            <person name="Ohkuma M."/>
        </authorList>
    </citation>
    <scope>NUCLEOTIDE SEQUENCE [LARGE SCALE GENOMIC DNA]</scope>
    <source>
        <strain evidence="8">JCM 15548</strain>
    </source>
</reference>
<sequence>MEQMQIQREYTERNLTLQTRNVYTNMMKALEQIDSNREGVKQAERGFSIAQTRYNTGSGTFLELNDAEMALTQAKLNLNQAMYDYLAAETEYLKILGQDLPSIGQ</sequence>
<protein>
    <submittedName>
        <fullName evidence="8">Outer membrane efflux protein</fullName>
    </submittedName>
</protein>
<dbReference type="EMBL" id="BAZW01000033">
    <property type="protein sequence ID" value="GAO30902.1"/>
    <property type="molecule type" value="Genomic_DNA"/>
</dbReference>
<dbReference type="STRING" id="1236989.JCM15548_13221"/>
<keyword evidence="7" id="KW-0998">Cell outer membrane</keyword>
<dbReference type="Gene3D" id="1.20.1600.10">
    <property type="entry name" value="Outer membrane efflux proteins (OEP)"/>
    <property type="match status" value="1"/>
</dbReference>
<proteinExistence type="inferred from homology"/>
<dbReference type="PANTHER" id="PTHR30026">
    <property type="entry name" value="OUTER MEMBRANE PROTEIN TOLC"/>
    <property type="match status" value="1"/>
</dbReference>
<dbReference type="GO" id="GO:0009279">
    <property type="term" value="C:cell outer membrane"/>
    <property type="evidence" value="ECO:0007669"/>
    <property type="project" value="UniProtKB-SubCell"/>
</dbReference>
<dbReference type="Proteomes" id="UP000032900">
    <property type="component" value="Unassembled WGS sequence"/>
</dbReference>
<keyword evidence="5" id="KW-0812">Transmembrane</keyword>
<dbReference type="AlphaFoldDB" id="A0A0E9LZB6"/>
<evidence type="ECO:0000256" key="2">
    <source>
        <dbReference type="ARBA" id="ARBA00007613"/>
    </source>
</evidence>